<dbReference type="CDD" id="cd11854">
    <property type="entry name" value="SH3_Fus1p"/>
    <property type="match status" value="1"/>
</dbReference>
<feature type="domain" description="SH3" evidence="5">
    <location>
        <begin position="231"/>
        <end position="291"/>
    </location>
</feature>
<feature type="region of interest" description="Disordered" evidence="3">
    <location>
        <begin position="1"/>
        <end position="120"/>
    </location>
</feature>
<gene>
    <name evidence="6" type="ORF">ARMOST_15573</name>
</gene>
<dbReference type="SUPFAM" id="SSF50044">
    <property type="entry name" value="SH3-domain"/>
    <property type="match status" value="1"/>
</dbReference>
<evidence type="ECO:0000313" key="7">
    <source>
        <dbReference type="Proteomes" id="UP000219338"/>
    </source>
</evidence>
<keyword evidence="4" id="KW-0812">Transmembrane</keyword>
<evidence type="ECO:0000256" key="1">
    <source>
        <dbReference type="ARBA" id="ARBA00022443"/>
    </source>
</evidence>
<keyword evidence="7" id="KW-1185">Reference proteome</keyword>
<dbReference type="InterPro" id="IPR036028">
    <property type="entry name" value="SH3-like_dom_sf"/>
</dbReference>
<evidence type="ECO:0000259" key="5">
    <source>
        <dbReference type="PROSITE" id="PS50002"/>
    </source>
</evidence>
<dbReference type="STRING" id="47428.A0A284RTV3"/>
<dbReference type="OrthoDB" id="5340910at2759"/>
<feature type="compositionally biased region" description="Low complexity" evidence="3">
    <location>
        <begin position="40"/>
        <end position="114"/>
    </location>
</feature>
<reference evidence="7" key="1">
    <citation type="journal article" date="2017" name="Nat. Ecol. Evol.">
        <title>Genome expansion and lineage-specific genetic innovations in the forest pathogenic fungi Armillaria.</title>
        <authorList>
            <person name="Sipos G."/>
            <person name="Prasanna A.N."/>
            <person name="Walter M.C."/>
            <person name="O'Connor E."/>
            <person name="Balint B."/>
            <person name="Krizsan K."/>
            <person name="Kiss B."/>
            <person name="Hess J."/>
            <person name="Varga T."/>
            <person name="Slot J."/>
            <person name="Riley R."/>
            <person name="Boka B."/>
            <person name="Rigling D."/>
            <person name="Barry K."/>
            <person name="Lee J."/>
            <person name="Mihaltcheva S."/>
            <person name="LaButti K."/>
            <person name="Lipzen A."/>
            <person name="Waldron R."/>
            <person name="Moloney N.M."/>
            <person name="Sperisen C."/>
            <person name="Kredics L."/>
            <person name="Vagvoelgyi C."/>
            <person name="Patrignani A."/>
            <person name="Fitzpatrick D."/>
            <person name="Nagy I."/>
            <person name="Doyle S."/>
            <person name="Anderson J.B."/>
            <person name="Grigoriev I.V."/>
            <person name="Gueldener U."/>
            <person name="Muensterkoetter M."/>
            <person name="Nagy L.G."/>
        </authorList>
    </citation>
    <scope>NUCLEOTIDE SEQUENCE [LARGE SCALE GENOMIC DNA]</scope>
    <source>
        <strain evidence="7">C18/9</strain>
    </source>
</reference>
<sequence>MPSSPQQHLPAERVRHRKRAPLPLEPRDEEEYTSSAVPFTTITITKEESSTASSATSLSTTATTTRSSTTPSLSSTASPSSSSSSSSSASSVAESTSAGPSQSSTTPPLPSASAIVSTPASASDVQQNGAMSKKTLPAGAIAGIVIAVVLVLVAVALILLRNRFMQRRRSRVSTWISRPRLASAFDPASDTYNDAPQSSGMQFNQSGAMATPLTMPSASWNNAGISPGTIPPPSSAIVKSRFIPSLPDELPISNGETVRILQEFDDGWALCANGREEQGMVPLECLERLTPTSGLPATASDLRKSARESSLYGLNPVRR</sequence>
<organism evidence="6 7">
    <name type="scientific">Armillaria ostoyae</name>
    <name type="common">Armillaria root rot fungus</name>
    <dbReference type="NCBI Taxonomy" id="47428"/>
    <lineage>
        <taxon>Eukaryota</taxon>
        <taxon>Fungi</taxon>
        <taxon>Dikarya</taxon>
        <taxon>Basidiomycota</taxon>
        <taxon>Agaricomycotina</taxon>
        <taxon>Agaricomycetes</taxon>
        <taxon>Agaricomycetidae</taxon>
        <taxon>Agaricales</taxon>
        <taxon>Marasmiineae</taxon>
        <taxon>Physalacriaceae</taxon>
        <taxon>Armillaria</taxon>
    </lineage>
</organism>
<dbReference type="InterPro" id="IPR035521">
    <property type="entry name" value="Fus1_SH3"/>
</dbReference>
<dbReference type="Proteomes" id="UP000219338">
    <property type="component" value="Unassembled WGS sequence"/>
</dbReference>
<feature type="transmembrane region" description="Helical" evidence="4">
    <location>
        <begin position="136"/>
        <end position="160"/>
    </location>
</feature>
<accession>A0A284RTV3</accession>
<keyword evidence="4" id="KW-1133">Transmembrane helix</keyword>
<dbReference type="SMART" id="SM00326">
    <property type="entry name" value="SH3"/>
    <property type="match status" value="1"/>
</dbReference>
<dbReference type="InterPro" id="IPR001452">
    <property type="entry name" value="SH3_domain"/>
</dbReference>
<evidence type="ECO:0000256" key="2">
    <source>
        <dbReference type="PROSITE-ProRule" id="PRU00192"/>
    </source>
</evidence>
<dbReference type="PROSITE" id="PS50002">
    <property type="entry name" value="SH3"/>
    <property type="match status" value="1"/>
</dbReference>
<evidence type="ECO:0000256" key="3">
    <source>
        <dbReference type="SAM" id="MobiDB-lite"/>
    </source>
</evidence>
<dbReference type="Gene3D" id="2.30.30.40">
    <property type="entry name" value="SH3 Domains"/>
    <property type="match status" value="1"/>
</dbReference>
<feature type="region of interest" description="Disordered" evidence="3">
    <location>
        <begin position="294"/>
        <end position="319"/>
    </location>
</feature>
<dbReference type="EMBL" id="FUEG01000016">
    <property type="protein sequence ID" value="SJL12152.1"/>
    <property type="molecule type" value="Genomic_DNA"/>
</dbReference>
<evidence type="ECO:0000256" key="4">
    <source>
        <dbReference type="SAM" id="Phobius"/>
    </source>
</evidence>
<keyword evidence="4" id="KW-0472">Membrane</keyword>
<name>A0A284RTV3_ARMOS</name>
<evidence type="ECO:0000313" key="6">
    <source>
        <dbReference type="EMBL" id="SJL12152.1"/>
    </source>
</evidence>
<keyword evidence="1 2" id="KW-0728">SH3 domain</keyword>
<dbReference type="AlphaFoldDB" id="A0A284RTV3"/>
<dbReference type="Pfam" id="PF00018">
    <property type="entry name" value="SH3_1"/>
    <property type="match status" value="1"/>
</dbReference>
<dbReference type="OMA" id="VANHTNR"/>
<protein>
    <recommendedName>
        <fullName evidence="5">SH3 domain-containing protein</fullName>
    </recommendedName>
</protein>
<proteinExistence type="predicted"/>